<evidence type="ECO:0000313" key="1">
    <source>
        <dbReference type="EMBL" id="KAJ2978175.1"/>
    </source>
</evidence>
<organism evidence="1 2">
    <name type="scientific">Xylaria curta</name>
    <dbReference type="NCBI Taxonomy" id="42375"/>
    <lineage>
        <taxon>Eukaryota</taxon>
        <taxon>Fungi</taxon>
        <taxon>Dikarya</taxon>
        <taxon>Ascomycota</taxon>
        <taxon>Pezizomycotina</taxon>
        <taxon>Sordariomycetes</taxon>
        <taxon>Xylariomycetidae</taxon>
        <taxon>Xylariales</taxon>
        <taxon>Xylariaceae</taxon>
        <taxon>Xylaria</taxon>
    </lineage>
</organism>
<reference evidence="1" key="1">
    <citation type="submission" date="2022-10" db="EMBL/GenBank/DDBJ databases">
        <title>Genome Sequence of Xylaria curta.</title>
        <authorList>
            <person name="Buettner E."/>
        </authorList>
    </citation>
    <scope>NUCLEOTIDE SEQUENCE</scope>
    <source>
        <strain evidence="1">Babe10</strain>
    </source>
</reference>
<dbReference type="Proteomes" id="UP001143856">
    <property type="component" value="Unassembled WGS sequence"/>
</dbReference>
<gene>
    <name evidence="1" type="ORF">NUW58_g7574</name>
</gene>
<name>A0ACC1NGS4_9PEZI</name>
<accession>A0ACC1NGS4</accession>
<keyword evidence="2" id="KW-1185">Reference proteome</keyword>
<dbReference type="EMBL" id="JAPDGR010002006">
    <property type="protein sequence ID" value="KAJ2978175.1"/>
    <property type="molecule type" value="Genomic_DNA"/>
</dbReference>
<protein>
    <submittedName>
        <fullName evidence="1">Uncharacterized protein</fullName>
    </submittedName>
</protein>
<comment type="caution">
    <text evidence="1">The sequence shown here is derived from an EMBL/GenBank/DDBJ whole genome shotgun (WGS) entry which is preliminary data.</text>
</comment>
<proteinExistence type="predicted"/>
<evidence type="ECO:0000313" key="2">
    <source>
        <dbReference type="Proteomes" id="UP001143856"/>
    </source>
</evidence>
<sequence length="398" mass="45171">MSEWRKLPLSLTELCIDTTLRCGQSFRWQKIDDEWNCVLHGRLLSLKQDESFLHYRVAWPRNASSSRKPTSSPKAKDGIEIKQEDDTEALLGHYFSLKHDLTALYDQWSESDPNFKKKAPKFTGIRILSQDAWETLVSFICSSNNHISRISQMVHKLCIHYGPLIGHIGDEAFHDFPSPQALTGKSVETHLRQLGFGYRAKYIVQTAMAVSMQKPEGWLESLINPDNPGWAVVSIPTEDEPITYKRAHEELLLLSGVGPKVADCVCLMGLGWSEAVPVDTHVWQIAQRDYRFGKAKTKTFSKAMYHSVGDHFRQIWGPQAGWAQSVLFTANLKSFAEQATANPEPVGITVDIKQEAESESMVSAKKRQATASIEQIKVEYDEPSNNRRISRKRRKIRS</sequence>